<dbReference type="AlphaFoldDB" id="A0A5M3MKM3"/>
<reference evidence="14" key="1">
    <citation type="journal article" date="2012" name="Science">
        <title>The Paleozoic origin of enzymatic lignin decomposition reconstructed from 31 fungal genomes.</title>
        <authorList>
            <person name="Floudas D."/>
            <person name="Binder M."/>
            <person name="Riley R."/>
            <person name="Barry K."/>
            <person name="Blanchette R.A."/>
            <person name="Henrissat B."/>
            <person name="Martinez A.T."/>
            <person name="Otillar R."/>
            <person name="Spatafora J.W."/>
            <person name="Yadav J.S."/>
            <person name="Aerts A."/>
            <person name="Benoit I."/>
            <person name="Boyd A."/>
            <person name="Carlson A."/>
            <person name="Copeland A."/>
            <person name="Coutinho P.M."/>
            <person name="de Vries R.P."/>
            <person name="Ferreira P."/>
            <person name="Findley K."/>
            <person name="Foster B."/>
            <person name="Gaskell J."/>
            <person name="Glotzer D."/>
            <person name="Gorecki P."/>
            <person name="Heitman J."/>
            <person name="Hesse C."/>
            <person name="Hori C."/>
            <person name="Igarashi K."/>
            <person name="Jurgens J.A."/>
            <person name="Kallen N."/>
            <person name="Kersten P."/>
            <person name="Kohler A."/>
            <person name="Kuees U."/>
            <person name="Kumar T.K.A."/>
            <person name="Kuo A."/>
            <person name="LaButti K."/>
            <person name="Larrondo L.F."/>
            <person name="Lindquist E."/>
            <person name="Ling A."/>
            <person name="Lombard V."/>
            <person name="Lucas S."/>
            <person name="Lundell T."/>
            <person name="Martin R."/>
            <person name="McLaughlin D.J."/>
            <person name="Morgenstern I."/>
            <person name="Morin E."/>
            <person name="Murat C."/>
            <person name="Nagy L.G."/>
            <person name="Nolan M."/>
            <person name="Ohm R.A."/>
            <person name="Patyshakuliyeva A."/>
            <person name="Rokas A."/>
            <person name="Ruiz-Duenas F.J."/>
            <person name="Sabat G."/>
            <person name="Salamov A."/>
            <person name="Samejima M."/>
            <person name="Schmutz J."/>
            <person name="Slot J.C."/>
            <person name="St John F."/>
            <person name="Stenlid J."/>
            <person name="Sun H."/>
            <person name="Sun S."/>
            <person name="Syed K."/>
            <person name="Tsang A."/>
            <person name="Wiebenga A."/>
            <person name="Young D."/>
            <person name="Pisabarro A."/>
            <person name="Eastwood D.C."/>
            <person name="Martin F."/>
            <person name="Cullen D."/>
            <person name="Grigoriev I.V."/>
            <person name="Hibbett D.S."/>
        </authorList>
    </citation>
    <scope>NUCLEOTIDE SEQUENCE [LARGE SCALE GENOMIC DNA]</scope>
    <source>
        <strain evidence="14">RWD-64-598 SS2</strain>
    </source>
</reference>
<keyword evidence="14" id="KW-1185">Reference proteome</keyword>
<dbReference type="OMA" id="GQGFEWA"/>
<gene>
    <name evidence="13" type="ORF">CONPUDRAFT_126005</name>
</gene>
<dbReference type="Gene3D" id="1.10.45.10">
    <property type="entry name" value="Vanillyl-alcohol Oxidase, Chain A, domain 4"/>
    <property type="match status" value="1"/>
</dbReference>
<dbReference type="EMBL" id="JH711580">
    <property type="protein sequence ID" value="EIW79633.1"/>
    <property type="molecule type" value="Genomic_DNA"/>
</dbReference>
<dbReference type="InterPro" id="IPR016166">
    <property type="entry name" value="FAD-bd_PCMH"/>
</dbReference>
<accession>A0A5M3MKM3</accession>
<dbReference type="InterPro" id="IPR006094">
    <property type="entry name" value="Oxid_FAD_bind_N"/>
</dbReference>
<keyword evidence="6" id="KW-0809">Transit peptide</keyword>
<comment type="caution">
    <text evidence="13">The sequence shown here is derived from an EMBL/GenBank/DDBJ whole genome shotgun (WGS) entry which is preliminary data.</text>
</comment>
<dbReference type="FunFam" id="1.10.45.10:FF:000001">
    <property type="entry name" value="D-lactate dehydrogenase mitochondrial"/>
    <property type="match status" value="1"/>
</dbReference>
<evidence type="ECO:0000256" key="8">
    <source>
        <dbReference type="ARBA" id="ARBA00023128"/>
    </source>
</evidence>
<evidence type="ECO:0000256" key="4">
    <source>
        <dbReference type="ARBA" id="ARBA00022630"/>
    </source>
</evidence>
<comment type="cofactor">
    <cofactor evidence="1">
        <name>FAD</name>
        <dbReference type="ChEBI" id="CHEBI:57692"/>
    </cofactor>
</comment>
<proteinExistence type="inferred from homology"/>
<dbReference type="GO" id="GO:0071949">
    <property type="term" value="F:FAD binding"/>
    <property type="evidence" value="ECO:0007669"/>
    <property type="project" value="InterPro"/>
</dbReference>
<dbReference type="PROSITE" id="PS51387">
    <property type="entry name" value="FAD_PCMH"/>
    <property type="match status" value="1"/>
</dbReference>
<evidence type="ECO:0000256" key="5">
    <source>
        <dbReference type="ARBA" id="ARBA00022827"/>
    </source>
</evidence>
<dbReference type="Pfam" id="PF02913">
    <property type="entry name" value="FAD-oxidase_C"/>
    <property type="match status" value="1"/>
</dbReference>
<evidence type="ECO:0000256" key="9">
    <source>
        <dbReference type="ARBA" id="ARBA00038897"/>
    </source>
</evidence>
<dbReference type="Gene3D" id="3.30.70.2740">
    <property type="match status" value="1"/>
</dbReference>
<dbReference type="GO" id="GO:0004458">
    <property type="term" value="F:D-lactate dehydrogenase (cytochrome) activity"/>
    <property type="evidence" value="ECO:0007669"/>
    <property type="project" value="UniProtKB-EC"/>
</dbReference>
<keyword evidence="7" id="KW-0560">Oxidoreductase</keyword>
<dbReference type="OrthoDB" id="7786253at2759"/>
<evidence type="ECO:0000313" key="14">
    <source>
        <dbReference type="Proteomes" id="UP000053558"/>
    </source>
</evidence>
<dbReference type="InterPro" id="IPR016169">
    <property type="entry name" value="FAD-bd_PCMH_sub2"/>
</dbReference>
<dbReference type="EC" id="1.1.2.4" evidence="9"/>
<dbReference type="GeneID" id="19199949"/>
<dbReference type="GO" id="GO:0008720">
    <property type="term" value="F:D-lactate dehydrogenase (NAD+) activity"/>
    <property type="evidence" value="ECO:0007669"/>
    <property type="project" value="TreeGrafter"/>
</dbReference>
<keyword evidence="5" id="KW-0274">FAD</keyword>
<feature type="region of interest" description="Disordered" evidence="11">
    <location>
        <begin position="28"/>
        <end position="63"/>
    </location>
</feature>
<dbReference type="KEGG" id="cput:CONPUDRAFT_126005"/>
<dbReference type="GO" id="GO:0005739">
    <property type="term" value="C:mitochondrion"/>
    <property type="evidence" value="ECO:0007669"/>
    <property type="project" value="UniProtKB-SubCell"/>
</dbReference>
<dbReference type="PANTHER" id="PTHR11748">
    <property type="entry name" value="D-LACTATE DEHYDROGENASE"/>
    <property type="match status" value="1"/>
</dbReference>
<dbReference type="InterPro" id="IPR016171">
    <property type="entry name" value="Vanillyl_alc_oxidase_C-sub2"/>
</dbReference>
<comment type="subcellular location">
    <subcellularLocation>
        <location evidence="2">Mitochondrion</location>
    </subcellularLocation>
</comment>
<dbReference type="InterPro" id="IPR016164">
    <property type="entry name" value="FAD-linked_Oxase-like_C"/>
</dbReference>
<keyword evidence="8" id="KW-0496">Mitochondrion</keyword>
<evidence type="ECO:0000256" key="1">
    <source>
        <dbReference type="ARBA" id="ARBA00001974"/>
    </source>
</evidence>
<dbReference type="Proteomes" id="UP000053558">
    <property type="component" value="Unassembled WGS sequence"/>
</dbReference>
<evidence type="ECO:0000256" key="3">
    <source>
        <dbReference type="ARBA" id="ARBA00008000"/>
    </source>
</evidence>
<dbReference type="InterPro" id="IPR036318">
    <property type="entry name" value="FAD-bd_PCMH-like_sf"/>
</dbReference>
<evidence type="ECO:0000313" key="13">
    <source>
        <dbReference type="EMBL" id="EIW79633.1"/>
    </source>
</evidence>
<protein>
    <recommendedName>
        <fullName evidence="9">D-lactate dehydrogenase (cytochrome)</fullName>
        <ecNumber evidence="9">1.1.2.4</ecNumber>
    </recommendedName>
</protein>
<evidence type="ECO:0000259" key="12">
    <source>
        <dbReference type="PROSITE" id="PS51387"/>
    </source>
</evidence>
<dbReference type="FunFam" id="3.30.70.2740:FF:000001">
    <property type="entry name" value="D-lactate dehydrogenase mitochondrial"/>
    <property type="match status" value="1"/>
</dbReference>
<comment type="catalytic activity">
    <reaction evidence="10">
        <text>(R)-lactate + 2 Fe(III)-[cytochrome c] = 2 Fe(II)-[cytochrome c] + pyruvate + 2 H(+)</text>
        <dbReference type="Rhea" id="RHEA:13521"/>
        <dbReference type="Rhea" id="RHEA-COMP:10350"/>
        <dbReference type="Rhea" id="RHEA-COMP:14399"/>
        <dbReference type="ChEBI" id="CHEBI:15361"/>
        <dbReference type="ChEBI" id="CHEBI:15378"/>
        <dbReference type="ChEBI" id="CHEBI:16004"/>
        <dbReference type="ChEBI" id="CHEBI:29033"/>
        <dbReference type="ChEBI" id="CHEBI:29034"/>
        <dbReference type="EC" id="1.1.2.4"/>
    </reaction>
</comment>
<dbReference type="Pfam" id="PF01565">
    <property type="entry name" value="FAD_binding_4"/>
    <property type="match status" value="1"/>
</dbReference>
<dbReference type="FunFam" id="3.30.465.10:FF:000014">
    <property type="entry name" value="D-lactate dehydrogenase (Cytochrome), putative"/>
    <property type="match status" value="1"/>
</dbReference>
<evidence type="ECO:0000256" key="2">
    <source>
        <dbReference type="ARBA" id="ARBA00004173"/>
    </source>
</evidence>
<comment type="similarity">
    <text evidence="3">Belongs to the FAD-binding oxidoreductase/transferase type 4 family.</text>
</comment>
<name>A0A5M3MKM3_CONPW</name>
<dbReference type="Gene3D" id="3.30.465.10">
    <property type="match status" value="1"/>
</dbReference>
<dbReference type="SUPFAM" id="SSF55103">
    <property type="entry name" value="FAD-linked oxidases, C-terminal domain"/>
    <property type="match status" value="1"/>
</dbReference>
<dbReference type="SUPFAM" id="SSF56176">
    <property type="entry name" value="FAD-binding/transporter-associated domain-like"/>
    <property type="match status" value="1"/>
</dbReference>
<evidence type="ECO:0000256" key="6">
    <source>
        <dbReference type="ARBA" id="ARBA00022946"/>
    </source>
</evidence>
<keyword evidence="4" id="KW-0285">Flavoprotein</keyword>
<dbReference type="RefSeq" id="XP_007770014.1">
    <property type="nucleotide sequence ID" value="XM_007771824.1"/>
</dbReference>
<organism evidence="13 14">
    <name type="scientific">Coniophora puteana (strain RWD-64-598)</name>
    <name type="common">Brown rot fungus</name>
    <dbReference type="NCBI Taxonomy" id="741705"/>
    <lineage>
        <taxon>Eukaryota</taxon>
        <taxon>Fungi</taxon>
        <taxon>Dikarya</taxon>
        <taxon>Basidiomycota</taxon>
        <taxon>Agaricomycotina</taxon>
        <taxon>Agaricomycetes</taxon>
        <taxon>Agaricomycetidae</taxon>
        <taxon>Boletales</taxon>
        <taxon>Coniophorineae</taxon>
        <taxon>Coniophoraceae</taxon>
        <taxon>Coniophora</taxon>
    </lineage>
</organism>
<dbReference type="InterPro" id="IPR004113">
    <property type="entry name" value="FAD-bd_oxidored_4_C"/>
</dbReference>
<evidence type="ECO:0000256" key="11">
    <source>
        <dbReference type="SAM" id="MobiDB-lite"/>
    </source>
</evidence>
<feature type="domain" description="FAD-binding PCMH-type" evidence="12">
    <location>
        <begin position="145"/>
        <end position="328"/>
    </location>
</feature>
<feature type="compositionally biased region" description="Low complexity" evidence="11">
    <location>
        <begin position="34"/>
        <end position="63"/>
    </location>
</feature>
<evidence type="ECO:0000256" key="7">
    <source>
        <dbReference type="ARBA" id="ARBA00023002"/>
    </source>
</evidence>
<evidence type="ECO:0000256" key="10">
    <source>
        <dbReference type="ARBA" id="ARBA00051436"/>
    </source>
</evidence>
<sequence>MLRQCRQPFARLARPSLPLSSRILSRASARHPVRAASSSSASNSNSSSSSSSGDPSASSTSSSSSRAASILGISLASILVGYGIASVYPARSPDSSARSEPQYGTPEDFKRAIAELKELFGPDAEDIISTHPEELRIHGFSENDYHPGALHTVVLFPRSTEDVVKIVRTATKYRMPIIPFSGGTSLEGHFRGSEVGGICLNMASMDQILEINEQDSDMIVQPGIGWMTINEELKERGIPLFFPLDPAPGATIGGMLSTGCSGTNAVRYGTAKGEWFLNATVVLPSGEVIKTRRRARKSSAGFDLTKLFIGAEGTLGIVTEVTIRLAPVLPTTVAVVHFPDVKRATEAVIDVMNRGVGIQCVELCDTEFMRSVNLFGSSQRTYPERDSLFFKFQGPTPAALAETAKIVREVVKKHGGDGFDVARSDREAADLWADRKNALYSGLALVDGARGWSTDVCVPVSKLPQLVLETKQDLAEIGLVSTIVGHVGDGNFHALILFRNDEELEVARHAVHRMVERAIKLDGTCTGEHGVGIGKRQYLYEELGEGTVELMRTIKKVVDPLELFNPGKLYPDASDAPSKKNTPPSH</sequence>
<dbReference type="GO" id="GO:1903457">
    <property type="term" value="P:lactate catabolic process"/>
    <property type="evidence" value="ECO:0007669"/>
    <property type="project" value="TreeGrafter"/>
</dbReference>
<dbReference type="PANTHER" id="PTHR11748:SF111">
    <property type="entry name" value="D-LACTATE DEHYDROGENASE, MITOCHONDRIAL-RELATED"/>
    <property type="match status" value="1"/>
</dbReference>